<proteinExistence type="predicted"/>
<comment type="caution">
    <text evidence="2">The sequence shown here is derived from an EMBL/GenBank/DDBJ whole genome shotgun (WGS) entry which is preliminary data.</text>
</comment>
<dbReference type="AlphaFoldDB" id="A0A2W7P1U0"/>
<feature type="transmembrane region" description="Helical" evidence="1">
    <location>
        <begin position="115"/>
        <end position="135"/>
    </location>
</feature>
<evidence type="ECO:0000313" key="3">
    <source>
        <dbReference type="Proteomes" id="UP000249638"/>
    </source>
</evidence>
<keyword evidence="1" id="KW-0812">Transmembrane</keyword>
<dbReference type="Proteomes" id="UP000249638">
    <property type="component" value="Unassembled WGS sequence"/>
</dbReference>
<reference evidence="2" key="1">
    <citation type="submission" date="2018-06" db="EMBL/GenBank/DDBJ databases">
        <title>Genomic Encyclopedia of Type Strains, Phase IV (KMG-V): Genome sequencing to study the core and pangenomes of soil and plant-associated prokaryotes.</title>
        <authorList>
            <person name="Whitman W."/>
        </authorList>
    </citation>
    <scope>NUCLEOTIDE SEQUENCE [LARGE SCALE GENOMIC DNA]</scope>
    <source>
        <strain evidence="2">MLR2-44</strain>
    </source>
</reference>
<evidence type="ECO:0000256" key="1">
    <source>
        <dbReference type="SAM" id="Phobius"/>
    </source>
</evidence>
<accession>A0A2W7P1U0</accession>
<sequence>MLPIVMALAQFAPMIAGLISGPKAEEIAGKVVNVAQAVTGAATPDAALAALQANPDLALEFQKALVEKEVELAQIAADVRKAEIAADAQSEQTAAGDRDSARKREAAVRDNTPRVLAYLLIGGFLGMAFAVLFGQVRADTVLAGTIIGYLSAKAEQIVAYYFGSTAGSAKKSELLAQAGKPPA</sequence>
<protein>
    <recommendedName>
        <fullName evidence="4">Holin (3TMs family)</fullName>
    </recommendedName>
</protein>
<feature type="transmembrane region" description="Helical" evidence="1">
    <location>
        <begin position="141"/>
        <end position="162"/>
    </location>
</feature>
<keyword evidence="1" id="KW-1133">Transmembrane helix</keyword>
<gene>
    <name evidence="2" type="ORF">C7416_104488</name>
</gene>
<dbReference type="EMBL" id="QKZN01000004">
    <property type="protein sequence ID" value="PZX29483.1"/>
    <property type="molecule type" value="Genomic_DNA"/>
</dbReference>
<organism evidence="2 3">
    <name type="scientific">Cupriavidus phytorum</name>
    <dbReference type="NCBI Taxonomy" id="3024399"/>
    <lineage>
        <taxon>Bacteria</taxon>
        <taxon>Pseudomonadati</taxon>
        <taxon>Pseudomonadota</taxon>
        <taxon>Betaproteobacteria</taxon>
        <taxon>Burkholderiales</taxon>
        <taxon>Burkholderiaceae</taxon>
        <taxon>Cupriavidus</taxon>
    </lineage>
</organism>
<evidence type="ECO:0008006" key="4">
    <source>
        <dbReference type="Google" id="ProtNLM"/>
    </source>
</evidence>
<keyword evidence="1" id="KW-0472">Membrane</keyword>
<name>A0A2W7P1U0_9BURK</name>
<keyword evidence="3" id="KW-1185">Reference proteome</keyword>
<evidence type="ECO:0000313" key="2">
    <source>
        <dbReference type="EMBL" id="PZX29483.1"/>
    </source>
</evidence>